<dbReference type="Gene3D" id="3.50.4.10">
    <property type="entry name" value="Hepatocyte Growth Factor"/>
    <property type="match status" value="2"/>
</dbReference>
<dbReference type="SUPFAM" id="SSF57414">
    <property type="entry name" value="Hairpin loop containing domain-like"/>
    <property type="match status" value="3"/>
</dbReference>
<dbReference type="Proteomes" id="UP001152747">
    <property type="component" value="Unassembled WGS sequence"/>
</dbReference>
<protein>
    <recommendedName>
        <fullName evidence="3">Apple domain-containing protein</fullName>
    </recommendedName>
</protein>
<feature type="region of interest" description="Disordered" evidence="1">
    <location>
        <begin position="303"/>
        <end position="329"/>
    </location>
</feature>
<dbReference type="AlphaFoldDB" id="A0A9P1IBN8"/>
<accession>A0A9P1IBN8</accession>
<dbReference type="OrthoDB" id="5867217at2759"/>
<evidence type="ECO:0000256" key="2">
    <source>
        <dbReference type="SAM" id="SignalP"/>
    </source>
</evidence>
<dbReference type="PROSITE" id="PS50948">
    <property type="entry name" value="PAN"/>
    <property type="match status" value="3"/>
</dbReference>
<dbReference type="InterPro" id="IPR003609">
    <property type="entry name" value="Pan_app"/>
</dbReference>
<dbReference type="CDD" id="cd01099">
    <property type="entry name" value="PAN_AP_HGF"/>
    <property type="match status" value="1"/>
</dbReference>
<reference evidence="4" key="1">
    <citation type="submission" date="2022-11" db="EMBL/GenBank/DDBJ databases">
        <authorList>
            <person name="Kikuchi T."/>
        </authorList>
    </citation>
    <scope>NUCLEOTIDE SEQUENCE</scope>
    <source>
        <strain evidence="4">PS1010</strain>
    </source>
</reference>
<feature type="domain" description="Apple" evidence="3">
    <location>
        <begin position="24"/>
        <end position="101"/>
    </location>
</feature>
<comment type="caution">
    <text evidence="4">The sequence shown here is derived from an EMBL/GenBank/DDBJ whole genome shotgun (WGS) entry which is preliminary data.</text>
</comment>
<feature type="domain" description="Apple" evidence="3">
    <location>
        <begin position="426"/>
        <end position="511"/>
    </location>
</feature>
<dbReference type="SMART" id="SM00473">
    <property type="entry name" value="PAN_AP"/>
    <property type="match status" value="3"/>
</dbReference>
<proteinExistence type="predicted"/>
<dbReference type="InterPro" id="IPR052774">
    <property type="entry name" value="Celegans_DevNeuronal_Protein"/>
</dbReference>
<dbReference type="PANTHER" id="PTHR47327">
    <property type="entry name" value="FI18240P1-RELATED"/>
    <property type="match status" value="1"/>
</dbReference>
<keyword evidence="2" id="KW-0732">Signal</keyword>
<evidence type="ECO:0000313" key="4">
    <source>
        <dbReference type="EMBL" id="CAI5441888.1"/>
    </source>
</evidence>
<evidence type="ECO:0000256" key="1">
    <source>
        <dbReference type="SAM" id="MobiDB-lite"/>
    </source>
</evidence>
<dbReference type="GO" id="GO:0009653">
    <property type="term" value="P:anatomical structure morphogenesis"/>
    <property type="evidence" value="ECO:0007669"/>
    <property type="project" value="TreeGrafter"/>
</dbReference>
<dbReference type="EMBL" id="CANHGI010000002">
    <property type="protein sequence ID" value="CAI5441888.1"/>
    <property type="molecule type" value="Genomic_DNA"/>
</dbReference>
<dbReference type="PANTHER" id="PTHR47327:SF1">
    <property type="entry name" value="RE15579P"/>
    <property type="match status" value="1"/>
</dbReference>
<gene>
    <name evidence="4" type="ORF">CAMP_LOCUS4525</name>
</gene>
<feature type="chain" id="PRO_5040455187" description="Apple domain-containing protein" evidence="2">
    <location>
        <begin position="17"/>
        <end position="551"/>
    </location>
</feature>
<evidence type="ECO:0000313" key="5">
    <source>
        <dbReference type="Proteomes" id="UP001152747"/>
    </source>
</evidence>
<feature type="domain" description="Apple" evidence="3">
    <location>
        <begin position="333"/>
        <end position="415"/>
    </location>
</feature>
<feature type="signal peptide" evidence="2">
    <location>
        <begin position="1"/>
        <end position="16"/>
    </location>
</feature>
<organism evidence="4 5">
    <name type="scientific">Caenorhabditis angaria</name>
    <dbReference type="NCBI Taxonomy" id="860376"/>
    <lineage>
        <taxon>Eukaryota</taxon>
        <taxon>Metazoa</taxon>
        <taxon>Ecdysozoa</taxon>
        <taxon>Nematoda</taxon>
        <taxon>Chromadorea</taxon>
        <taxon>Rhabditida</taxon>
        <taxon>Rhabditina</taxon>
        <taxon>Rhabditomorpha</taxon>
        <taxon>Rhabditoidea</taxon>
        <taxon>Rhabditidae</taxon>
        <taxon>Peloderinae</taxon>
        <taxon>Caenorhabditis</taxon>
    </lineage>
</organism>
<sequence>MKFLLLIFAVIGYSLGDIAVLRPCFERYANHRLVNVRPYHSEWRMRTEDNCLLFCAQSASRCKSVVYDTVQHICHYFTDEGVDQAVIAAKMTYLRVVSKECLDDGVDVAADPNSLTPPASPPILLTGNNHIDELTIEQPPVEPEQEIETTTQEVITFEPATEEPTTIPTTTETLIVEEDLDKEMAKFTGSFDDSSEASQTDRNGIFRDKLTNEAQWLDSAEKMHTLEKKTSAAEEKFEKNEETPKTRYGAKIIKFDEEAAFRKQSELRRAPEPTRKSTVRPNLKVVTISSTSYIQKAKSFLDELNGEEEQEDDDFTTTPMSRVRSVDPIQTECSQDDVSVWVAFENSEQDEKESNDDSNVHSKKDCQRLCDEQNCRSFTYFEKSRTCHLSTSSDGVSLKSPVGGDFSASSSTKFCYPSSFSVFEGCSNFVAFRDYSVRLSAAEEFDGLPKSYDGMQLCIELCVLSTKYTCRSATFNPITGQCRLLSEDSLSSPDDFKYDEFQKYLYFENGCTSTSNSAEIEGRNVEVVTMKPKKLKKKVRKIKRVRRVKRV</sequence>
<keyword evidence="5" id="KW-1185">Reference proteome</keyword>
<name>A0A9P1IBN8_9PELO</name>
<evidence type="ECO:0000259" key="3">
    <source>
        <dbReference type="PROSITE" id="PS50948"/>
    </source>
</evidence>
<feature type="compositionally biased region" description="Acidic residues" evidence="1">
    <location>
        <begin position="304"/>
        <end position="315"/>
    </location>
</feature>
<dbReference type="Pfam" id="PF00024">
    <property type="entry name" value="PAN_1"/>
    <property type="match status" value="3"/>
</dbReference>